<keyword evidence="3" id="KW-1185">Reference proteome</keyword>
<dbReference type="OMA" id="KPLLITY"/>
<feature type="transmembrane region" description="Helical" evidence="1">
    <location>
        <begin position="21"/>
        <end position="40"/>
    </location>
</feature>
<feature type="transmembrane region" description="Helical" evidence="1">
    <location>
        <begin position="190"/>
        <end position="212"/>
    </location>
</feature>
<dbReference type="AlphaFoldDB" id="A0A8T2RG92"/>
<dbReference type="EMBL" id="CM035432">
    <property type="protein sequence ID" value="KAH7294563.1"/>
    <property type="molecule type" value="Genomic_DNA"/>
</dbReference>
<protein>
    <submittedName>
        <fullName evidence="2">Uncharacterized protein</fullName>
    </submittedName>
</protein>
<feature type="transmembrane region" description="Helical" evidence="1">
    <location>
        <begin position="138"/>
        <end position="170"/>
    </location>
</feature>
<sequence length="347" mass="38697">MEFFFIVDIVRHSMSLVSYSLPVMLLIIFVLVFPVSSIILSHTIKSSPLPAQLISDFVTRFPPSLGVPPSPLSRLFFEQLSQTLASRAMCLPINLTLWMLAKSAIFYILSCRERGKEPSVNGFLKTGPRIWSRTSVTYIWGCMLLVFLTSAILTLGLAGTTLLHFVSTVFEDVSHAQSLLRFILDMSTLFVYAVLLAPSVVIFNMGCVVAGMEDPKCGSLAFLRSLSLLKGRRLQPALLLFLIMNAPISFMEVAFQYRVLRGATMTPDSLPALGLLEAPFLIFCHSFLLLFDSVVSVSFYRACQLEADTTKYCSDMEDADEDQFSIAIHLVEQRCRTMISIADSRPK</sequence>
<gene>
    <name evidence="2" type="ORF">KP509_27G007600</name>
</gene>
<comment type="caution">
    <text evidence="2">The sequence shown here is derived from an EMBL/GenBank/DDBJ whole genome shotgun (WGS) entry which is preliminary data.</text>
</comment>
<dbReference type="Proteomes" id="UP000825935">
    <property type="component" value="Chromosome 27"/>
</dbReference>
<dbReference type="PANTHER" id="PTHR33133">
    <property type="entry name" value="OS08G0107100 PROTEIN-RELATED"/>
    <property type="match status" value="1"/>
</dbReference>
<evidence type="ECO:0000313" key="3">
    <source>
        <dbReference type="Proteomes" id="UP000825935"/>
    </source>
</evidence>
<dbReference type="OrthoDB" id="1926790at2759"/>
<reference evidence="2 3" key="1">
    <citation type="submission" date="2021-08" db="EMBL/GenBank/DDBJ databases">
        <title>WGS assembly of Ceratopteris richardii.</title>
        <authorList>
            <person name="Marchant D.B."/>
            <person name="Chen G."/>
            <person name="Jenkins J."/>
            <person name="Shu S."/>
            <person name="Leebens-Mack J."/>
            <person name="Grimwood J."/>
            <person name="Schmutz J."/>
            <person name="Soltis P."/>
            <person name="Soltis D."/>
            <person name="Chen Z.-H."/>
        </authorList>
    </citation>
    <scope>NUCLEOTIDE SEQUENCE [LARGE SCALE GENOMIC DNA]</scope>
    <source>
        <strain evidence="2">Whitten #5841</strain>
        <tissue evidence="2">Leaf</tissue>
    </source>
</reference>
<keyword evidence="1" id="KW-0472">Membrane</keyword>
<proteinExistence type="predicted"/>
<evidence type="ECO:0000313" key="2">
    <source>
        <dbReference type="EMBL" id="KAH7294563.1"/>
    </source>
</evidence>
<keyword evidence="1" id="KW-0812">Transmembrane</keyword>
<feature type="transmembrane region" description="Helical" evidence="1">
    <location>
        <begin position="233"/>
        <end position="250"/>
    </location>
</feature>
<dbReference type="PANTHER" id="PTHR33133:SF3">
    <property type="entry name" value="TRANSMEMBRANE PROTEIN"/>
    <property type="match status" value="1"/>
</dbReference>
<organism evidence="2 3">
    <name type="scientific">Ceratopteris richardii</name>
    <name type="common">Triangle waterfern</name>
    <dbReference type="NCBI Taxonomy" id="49495"/>
    <lineage>
        <taxon>Eukaryota</taxon>
        <taxon>Viridiplantae</taxon>
        <taxon>Streptophyta</taxon>
        <taxon>Embryophyta</taxon>
        <taxon>Tracheophyta</taxon>
        <taxon>Polypodiopsida</taxon>
        <taxon>Polypodiidae</taxon>
        <taxon>Polypodiales</taxon>
        <taxon>Pteridineae</taxon>
        <taxon>Pteridaceae</taxon>
        <taxon>Parkerioideae</taxon>
        <taxon>Ceratopteris</taxon>
    </lineage>
</organism>
<evidence type="ECO:0000256" key="1">
    <source>
        <dbReference type="SAM" id="Phobius"/>
    </source>
</evidence>
<name>A0A8T2RG92_CERRI</name>
<keyword evidence="1" id="KW-1133">Transmembrane helix</keyword>
<feature type="transmembrane region" description="Helical" evidence="1">
    <location>
        <begin position="270"/>
        <end position="291"/>
    </location>
</feature>
<accession>A0A8T2RG92</accession>